<organism evidence="6 7">
    <name type="scientific">Danxiaibacter flavus</name>
    <dbReference type="NCBI Taxonomy" id="3049108"/>
    <lineage>
        <taxon>Bacteria</taxon>
        <taxon>Pseudomonadati</taxon>
        <taxon>Bacteroidota</taxon>
        <taxon>Chitinophagia</taxon>
        <taxon>Chitinophagales</taxon>
        <taxon>Chitinophagaceae</taxon>
        <taxon>Danxiaibacter</taxon>
    </lineage>
</organism>
<dbReference type="SUPFAM" id="SSF51182">
    <property type="entry name" value="RmlC-like cupins"/>
    <property type="match status" value="1"/>
</dbReference>
<comment type="pathway">
    <text evidence="5">Carbohydrate biosynthesis; dTDP-L-rhamnose biosynthesis.</text>
</comment>
<evidence type="ECO:0000256" key="3">
    <source>
        <dbReference type="ARBA" id="ARBA00012098"/>
    </source>
</evidence>
<gene>
    <name evidence="6" type="primary">rfbC</name>
    <name evidence="6" type="ORF">QTN47_13050</name>
</gene>
<proteinExistence type="inferred from homology"/>
<reference evidence="6 7" key="1">
    <citation type="submission" date="2023-07" db="EMBL/GenBank/DDBJ databases">
        <authorList>
            <person name="Lian W.-H."/>
        </authorList>
    </citation>
    <scope>NUCLEOTIDE SEQUENCE [LARGE SCALE GENOMIC DNA]</scope>
    <source>
        <strain evidence="6 7">SYSU DXS3180</strain>
    </source>
</reference>
<comment type="catalytic activity">
    <reaction evidence="1 5">
        <text>dTDP-4-dehydro-6-deoxy-alpha-D-glucose = dTDP-4-dehydro-beta-L-rhamnose</text>
        <dbReference type="Rhea" id="RHEA:16969"/>
        <dbReference type="ChEBI" id="CHEBI:57649"/>
        <dbReference type="ChEBI" id="CHEBI:62830"/>
        <dbReference type="EC" id="5.1.3.13"/>
    </reaction>
</comment>
<evidence type="ECO:0000256" key="2">
    <source>
        <dbReference type="ARBA" id="ARBA00001997"/>
    </source>
</evidence>
<dbReference type="EC" id="5.1.3.13" evidence="3 5"/>
<dbReference type="NCBIfam" id="TIGR01221">
    <property type="entry name" value="rmlC"/>
    <property type="match status" value="1"/>
</dbReference>
<keyword evidence="5 6" id="KW-0413">Isomerase</keyword>
<protein>
    <recommendedName>
        <fullName evidence="4 5">dTDP-4-dehydrorhamnose 3,5-epimerase</fullName>
        <ecNumber evidence="3 5">5.1.3.13</ecNumber>
    </recommendedName>
    <alternativeName>
        <fullName evidence="5">Thymidine diphospho-4-keto-rhamnose 3,5-epimerase</fullName>
    </alternativeName>
</protein>
<comment type="similarity">
    <text evidence="5">Belongs to the dTDP-4-dehydrorhamnose 3,5-epimerase family.</text>
</comment>
<dbReference type="InterPro" id="IPR011051">
    <property type="entry name" value="RmlC_Cupin_sf"/>
</dbReference>
<dbReference type="Gene3D" id="2.60.120.10">
    <property type="entry name" value="Jelly Rolls"/>
    <property type="match status" value="1"/>
</dbReference>
<dbReference type="InterPro" id="IPR000888">
    <property type="entry name" value="RmlC-like"/>
</dbReference>
<evidence type="ECO:0000256" key="1">
    <source>
        <dbReference type="ARBA" id="ARBA00001298"/>
    </source>
</evidence>
<comment type="caution">
    <text evidence="6">The sequence shown here is derived from an EMBL/GenBank/DDBJ whole genome shotgun (WGS) entry which is preliminary data.</text>
</comment>
<dbReference type="CDD" id="cd00438">
    <property type="entry name" value="cupin_RmlC"/>
    <property type="match status" value="1"/>
</dbReference>
<evidence type="ECO:0000256" key="5">
    <source>
        <dbReference type="RuleBase" id="RU364069"/>
    </source>
</evidence>
<comment type="function">
    <text evidence="2 5">Catalyzes the epimerization of the C3' and C5'positions of dTDP-6-deoxy-D-xylo-4-hexulose, forming dTDP-6-deoxy-L-lyxo-4-hexulose.</text>
</comment>
<dbReference type="PANTHER" id="PTHR21047">
    <property type="entry name" value="DTDP-6-DEOXY-D-GLUCOSE-3,5 EPIMERASE"/>
    <property type="match status" value="1"/>
</dbReference>
<evidence type="ECO:0000313" key="7">
    <source>
        <dbReference type="Proteomes" id="UP001560573"/>
    </source>
</evidence>
<accession>A0ABV3ZEX5</accession>
<dbReference type="RefSeq" id="WP_369329844.1">
    <property type="nucleotide sequence ID" value="NZ_JAULBC010000004.1"/>
</dbReference>
<dbReference type="GO" id="GO:0008830">
    <property type="term" value="F:dTDP-4-dehydrorhamnose 3,5-epimerase activity"/>
    <property type="evidence" value="ECO:0007669"/>
    <property type="project" value="UniProtKB-EC"/>
</dbReference>
<dbReference type="PANTHER" id="PTHR21047:SF2">
    <property type="entry name" value="THYMIDINE DIPHOSPHO-4-KETO-RHAMNOSE 3,5-EPIMERASE"/>
    <property type="match status" value="1"/>
</dbReference>
<keyword evidence="7" id="KW-1185">Reference proteome</keyword>
<comment type="subunit">
    <text evidence="5">Homodimer.</text>
</comment>
<evidence type="ECO:0000313" key="6">
    <source>
        <dbReference type="EMBL" id="MEX6688434.1"/>
    </source>
</evidence>
<sequence>MRIEKTILEGCFIIHDTIFKDNRGYFFESFNKKKFEELTGQEIDFVQDNQSHSTRGTLRGLHFQKGNYAQAKLVRVLSGKVLDVAVDIRPDSKTFGQYVAVELSETSGTQFFVPRGFAHGFVVLSAQATFFYKCDNYYNKASEGGIIYNDKDLNIDWSIADNELILSEKDLQLPSFVETTSSILDFANNLI</sequence>
<dbReference type="Proteomes" id="UP001560573">
    <property type="component" value="Unassembled WGS sequence"/>
</dbReference>
<dbReference type="Pfam" id="PF00908">
    <property type="entry name" value="dTDP_sugar_isom"/>
    <property type="match status" value="1"/>
</dbReference>
<name>A0ABV3ZEX5_9BACT</name>
<evidence type="ECO:0000256" key="4">
    <source>
        <dbReference type="ARBA" id="ARBA00019595"/>
    </source>
</evidence>
<dbReference type="InterPro" id="IPR014710">
    <property type="entry name" value="RmlC-like_jellyroll"/>
</dbReference>
<dbReference type="EMBL" id="JAULBC010000004">
    <property type="protein sequence ID" value="MEX6688434.1"/>
    <property type="molecule type" value="Genomic_DNA"/>
</dbReference>